<sequence>MSSILGKRPLSSYSNDCFVGKRQKTLATLVDEYAWDYEPEELIDAAKPNMRSPAYPHYNIRVEKVMGAVSGKPTWSHILFHFESLWGACSHRSFDSLTDKFHQQEVDYLHPGTKLLLSKTLLRDIKLIHTQFVPKIKEYFASISGAVHVAVNGWTSPTSESYLGVSLFGAYLAGKIASCLQQYGLENWILAACLDNASNNLRLVQNLEQLVPHFHGEQSYVQCLAHVINLMAKAFMSPFNCPSQRARKVLEQAPWPTSSAAKHATHGFLQAQQASNTGDNGELDNSEAADIDKAKFEHNTLVVQAVVYQALEQLLSMHSLVLTAQDLCDAQAIMTTVANLACRVDESPMLKTKFQEYLLSYPELKESTWCSLACCMATCWNSDCKALDNYLYLWHPVKKLTNNPGLNLHHLALATTQHELALELNKALEVSFNFSL</sequence>
<dbReference type="GO" id="GO:0005634">
    <property type="term" value="C:nucleus"/>
    <property type="evidence" value="ECO:0007669"/>
    <property type="project" value="UniProtKB-SubCell"/>
</dbReference>
<evidence type="ECO:0000313" key="7">
    <source>
        <dbReference type="Proteomes" id="UP000602905"/>
    </source>
</evidence>
<comment type="caution">
    <text evidence="6">The sequence shown here is derived from an EMBL/GenBank/DDBJ whole genome shotgun (WGS) entry which is preliminary data.</text>
</comment>
<dbReference type="OrthoDB" id="3227247at2759"/>
<evidence type="ECO:0000313" key="6">
    <source>
        <dbReference type="EMBL" id="KAF8701461.1"/>
    </source>
</evidence>
<dbReference type="GO" id="GO:0008270">
    <property type="term" value="F:zinc ion binding"/>
    <property type="evidence" value="ECO:0007669"/>
    <property type="project" value="UniProtKB-KW"/>
</dbReference>
<gene>
    <name evidence="6" type="ORF">RHS03_06522</name>
</gene>
<evidence type="ECO:0000256" key="2">
    <source>
        <dbReference type="ARBA" id="ARBA00022723"/>
    </source>
</evidence>
<feature type="non-terminal residue" evidence="6">
    <location>
        <position position="1"/>
    </location>
</feature>
<evidence type="ECO:0000256" key="5">
    <source>
        <dbReference type="ARBA" id="ARBA00023242"/>
    </source>
</evidence>
<protein>
    <submittedName>
        <fullName evidence="6">Protein dimerization</fullName>
    </submittedName>
</protein>
<evidence type="ECO:0000256" key="4">
    <source>
        <dbReference type="ARBA" id="ARBA00022833"/>
    </source>
</evidence>
<keyword evidence="5" id="KW-0539">Nucleus</keyword>
<reference evidence="6" key="1">
    <citation type="submission" date="2020-09" db="EMBL/GenBank/DDBJ databases">
        <title>Comparative genome analyses of four rice-infecting Rhizoctonia solani isolates reveal extensive enrichment of homogalacturonan modification genes.</title>
        <authorList>
            <person name="Lee D.-Y."/>
            <person name="Jeon J."/>
            <person name="Kim K.-T."/>
            <person name="Cheong K."/>
            <person name="Song H."/>
            <person name="Choi G."/>
            <person name="Ko J."/>
            <person name="Opiyo S.O."/>
            <person name="Zuo S."/>
            <person name="Madhav S."/>
            <person name="Lee Y.-H."/>
            <person name="Wang G.-L."/>
        </authorList>
    </citation>
    <scope>NUCLEOTIDE SEQUENCE</scope>
    <source>
        <strain evidence="6">AG1-IA WGL</strain>
    </source>
</reference>
<dbReference type="EMBL" id="JACYCD010000166">
    <property type="protein sequence ID" value="KAF8701461.1"/>
    <property type="molecule type" value="Genomic_DNA"/>
</dbReference>
<proteinExistence type="predicted"/>
<dbReference type="PANTHER" id="PTHR46481:SF10">
    <property type="entry name" value="ZINC FINGER BED DOMAIN-CONTAINING PROTEIN 39"/>
    <property type="match status" value="1"/>
</dbReference>
<evidence type="ECO:0000256" key="3">
    <source>
        <dbReference type="ARBA" id="ARBA00022771"/>
    </source>
</evidence>
<dbReference type="SUPFAM" id="SSF53098">
    <property type="entry name" value="Ribonuclease H-like"/>
    <property type="match status" value="1"/>
</dbReference>
<dbReference type="InterPro" id="IPR012337">
    <property type="entry name" value="RNaseH-like_sf"/>
</dbReference>
<comment type="subcellular location">
    <subcellularLocation>
        <location evidence="1">Nucleus</location>
    </subcellularLocation>
</comment>
<dbReference type="InterPro" id="IPR052035">
    <property type="entry name" value="ZnF_BED_domain_contain"/>
</dbReference>
<dbReference type="PANTHER" id="PTHR46481">
    <property type="entry name" value="ZINC FINGER BED DOMAIN-CONTAINING PROTEIN 4"/>
    <property type="match status" value="1"/>
</dbReference>
<organism evidence="6 7">
    <name type="scientific">Rhizoctonia solani</name>
    <dbReference type="NCBI Taxonomy" id="456999"/>
    <lineage>
        <taxon>Eukaryota</taxon>
        <taxon>Fungi</taxon>
        <taxon>Dikarya</taxon>
        <taxon>Basidiomycota</taxon>
        <taxon>Agaricomycotina</taxon>
        <taxon>Agaricomycetes</taxon>
        <taxon>Cantharellales</taxon>
        <taxon>Ceratobasidiaceae</taxon>
        <taxon>Rhizoctonia</taxon>
    </lineage>
</organism>
<dbReference type="AlphaFoldDB" id="A0A8H7LSX4"/>
<keyword evidence="4" id="KW-0862">Zinc</keyword>
<accession>A0A8H7LSX4</accession>
<name>A0A8H7LSX4_9AGAM</name>
<keyword evidence="3" id="KW-0863">Zinc-finger</keyword>
<dbReference type="Proteomes" id="UP000602905">
    <property type="component" value="Unassembled WGS sequence"/>
</dbReference>
<evidence type="ECO:0000256" key="1">
    <source>
        <dbReference type="ARBA" id="ARBA00004123"/>
    </source>
</evidence>
<keyword evidence="2" id="KW-0479">Metal-binding</keyword>